<reference evidence="3 4" key="1">
    <citation type="submission" date="2018-05" db="EMBL/GenBank/DDBJ databases">
        <title>Whole genome sequencing for identification of molecular markers to develop diagnostic detection tools for the regulated plant pathogen Lachnellula willkommii.</title>
        <authorList>
            <person name="Giroux E."/>
            <person name="Bilodeau G."/>
        </authorList>
    </citation>
    <scope>NUCLEOTIDE SEQUENCE [LARGE SCALE GENOMIC DNA]</scope>
    <source>
        <strain evidence="3 4">CBS 203.66</strain>
    </source>
</reference>
<feature type="compositionally biased region" description="Polar residues" evidence="1">
    <location>
        <begin position="176"/>
        <end position="190"/>
    </location>
</feature>
<dbReference type="OrthoDB" id="2131339at2759"/>
<feature type="domain" description="Hypervirulence associated protein TUDOR" evidence="2">
    <location>
        <begin position="8"/>
        <end position="69"/>
    </location>
</feature>
<dbReference type="Pfam" id="PF11160">
    <property type="entry name" value="Hva1_TUDOR"/>
    <property type="match status" value="1"/>
</dbReference>
<feature type="compositionally biased region" description="Polar residues" evidence="1">
    <location>
        <begin position="76"/>
        <end position="88"/>
    </location>
</feature>
<sequence>MSTQIQEGDKVSWNWNGSHPSGTASEVKPGEVTVTSHRGNDISKTGDESNPAVHISRSGNDVVKTANELKVESKGESNGPSTEESNGNGAPAKSEEKKEPEEAHTGEKRTVDEKASADDAEEKPEDPDADAKKQKTGTDAKTNGTNGEKKKAGPGRPKNSSGPKKEKKAPTVGRAQRQTRSQGAASAEQV</sequence>
<feature type="compositionally biased region" description="Polar residues" evidence="1">
    <location>
        <begin position="13"/>
        <end position="24"/>
    </location>
</feature>
<organism evidence="3 4">
    <name type="scientific">Lachnellula arida</name>
    <dbReference type="NCBI Taxonomy" id="1316785"/>
    <lineage>
        <taxon>Eukaryota</taxon>
        <taxon>Fungi</taxon>
        <taxon>Dikarya</taxon>
        <taxon>Ascomycota</taxon>
        <taxon>Pezizomycotina</taxon>
        <taxon>Leotiomycetes</taxon>
        <taxon>Helotiales</taxon>
        <taxon>Lachnaceae</taxon>
        <taxon>Lachnellula</taxon>
    </lineage>
</organism>
<protein>
    <recommendedName>
        <fullName evidence="2">Hypervirulence associated protein TUDOR domain-containing protein</fullName>
    </recommendedName>
</protein>
<dbReference type="EMBL" id="QGMF01000170">
    <property type="protein sequence ID" value="TVY18449.1"/>
    <property type="molecule type" value="Genomic_DNA"/>
</dbReference>
<evidence type="ECO:0000259" key="2">
    <source>
        <dbReference type="Pfam" id="PF11160"/>
    </source>
</evidence>
<accession>A0A8T9BJB8</accession>
<proteinExistence type="predicted"/>
<name>A0A8T9BJB8_9HELO</name>
<feature type="compositionally biased region" description="Basic and acidic residues" evidence="1">
    <location>
        <begin position="93"/>
        <end position="117"/>
    </location>
</feature>
<feature type="compositionally biased region" description="Acidic residues" evidence="1">
    <location>
        <begin position="118"/>
        <end position="128"/>
    </location>
</feature>
<dbReference type="AlphaFoldDB" id="A0A8T9BJB8"/>
<dbReference type="Proteomes" id="UP000469559">
    <property type="component" value="Unassembled WGS sequence"/>
</dbReference>
<evidence type="ECO:0000256" key="1">
    <source>
        <dbReference type="SAM" id="MobiDB-lite"/>
    </source>
</evidence>
<comment type="caution">
    <text evidence="3">The sequence shown here is derived from an EMBL/GenBank/DDBJ whole genome shotgun (WGS) entry which is preliminary data.</text>
</comment>
<dbReference type="InterPro" id="IPR021331">
    <property type="entry name" value="Hva1_TUDOR"/>
</dbReference>
<feature type="region of interest" description="Disordered" evidence="1">
    <location>
        <begin position="1"/>
        <end position="190"/>
    </location>
</feature>
<keyword evidence="4" id="KW-1185">Reference proteome</keyword>
<evidence type="ECO:0000313" key="3">
    <source>
        <dbReference type="EMBL" id="TVY18449.1"/>
    </source>
</evidence>
<evidence type="ECO:0000313" key="4">
    <source>
        <dbReference type="Proteomes" id="UP000469559"/>
    </source>
</evidence>
<gene>
    <name evidence="3" type="ORF">LARI1_G004405</name>
</gene>
<feature type="compositionally biased region" description="Basic and acidic residues" evidence="1">
    <location>
        <begin position="38"/>
        <end position="47"/>
    </location>
</feature>
<feature type="compositionally biased region" description="Basic and acidic residues" evidence="1">
    <location>
        <begin position="129"/>
        <end position="138"/>
    </location>
</feature>